<gene>
    <name evidence="1" type="ORF">ACFSCS_08065</name>
</gene>
<dbReference type="RefSeq" id="WP_386751379.1">
    <property type="nucleotide sequence ID" value="NZ_JBHSTS010000003.1"/>
</dbReference>
<dbReference type="Proteomes" id="UP001597326">
    <property type="component" value="Unassembled WGS sequence"/>
</dbReference>
<protein>
    <submittedName>
        <fullName evidence="1">Uncharacterized protein</fullName>
    </submittedName>
</protein>
<keyword evidence="2" id="KW-1185">Reference proteome</keyword>
<dbReference type="EMBL" id="JBHUFZ010000016">
    <property type="protein sequence ID" value="MFD1890138.1"/>
    <property type="molecule type" value="Genomic_DNA"/>
</dbReference>
<reference evidence="2" key="1">
    <citation type="journal article" date="2019" name="Int. J. Syst. Evol. Microbiol.">
        <title>The Global Catalogue of Microorganisms (GCM) 10K type strain sequencing project: providing services to taxonomists for standard genome sequencing and annotation.</title>
        <authorList>
            <consortium name="The Broad Institute Genomics Platform"/>
            <consortium name="The Broad Institute Genome Sequencing Center for Infectious Disease"/>
            <person name="Wu L."/>
            <person name="Ma J."/>
        </authorList>
    </citation>
    <scope>NUCLEOTIDE SEQUENCE [LARGE SCALE GENOMIC DNA]</scope>
    <source>
        <strain evidence="2">CAIM 431</strain>
    </source>
</reference>
<organism evidence="1 2">
    <name type="scientific">Luteococcus peritonei</name>
    <dbReference type="NCBI Taxonomy" id="88874"/>
    <lineage>
        <taxon>Bacteria</taxon>
        <taxon>Bacillati</taxon>
        <taxon>Actinomycetota</taxon>
        <taxon>Actinomycetes</taxon>
        <taxon>Propionibacteriales</taxon>
        <taxon>Propionibacteriaceae</taxon>
        <taxon>Luteococcus</taxon>
    </lineage>
</organism>
<comment type="caution">
    <text evidence="1">The sequence shown here is derived from an EMBL/GenBank/DDBJ whole genome shotgun (WGS) entry which is preliminary data.</text>
</comment>
<name>A0ABW4RWY9_9ACTN</name>
<evidence type="ECO:0000313" key="1">
    <source>
        <dbReference type="EMBL" id="MFD1890138.1"/>
    </source>
</evidence>
<proteinExistence type="predicted"/>
<sequence>MNKIRTSLSRFAWLYPAALAGDVAVRNPELFLSARESMQEITEAAAARR</sequence>
<accession>A0ABW4RWY9</accession>
<evidence type="ECO:0000313" key="2">
    <source>
        <dbReference type="Proteomes" id="UP001597326"/>
    </source>
</evidence>